<dbReference type="EMBL" id="CP009249">
    <property type="protein sequence ID" value="APT92836.1"/>
    <property type="molecule type" value="Genomic_DNA"/>
</dbReference>
<dbReference type="KEGG" id="cpho:CPHO_07995"/>
<evidence type="ECO:0000313" key="3">
    <source>
        <dbReference type="EMBL" id="APT92836.1"/>
    </source>
</evidence>
<evidence type="ECO:0000313" key="4">
    <source>
        <dbReference type="Proteomes" id="UP000185491"/>
    </source>
</evidence>
<feature type="transmembrane region" description="Helical" evidence="2">
    <location>
        <begin position="20"/>
        <end position="45"/>
    </location>
</feature>
<accession>A0A1L7D3U0</accession>
<reference evidence="3 4" key="1">
    <citation type="submission" date="2014-08" db="EMBL/GenBank/DDBJ databases">
        <title>Complete genome sequence of Corynebacterium phocae M408/89/1(T)(=DSM 44612(T)), isolated from the common seal (Phoca vitulina).</title>
        <authorList>
            <person name="Ruckert C."/>
            <person name="Albersmeier A."/>
            <person name="Winkler A."/>
            <person name="Kalinowski J."/>
        </authorList>
    </citation>
    <scope>NUCLEOTIDE SEQUENCE [LARGE SCALE GENOMIC DNA]</scope>
    <source>
        <strain evidence="3 4">M408/89/1</strain>
    </source>
</reference>
<evidence type="ECO:0000256" key="2">
    <source>
        <dbReference type="SAM" id="Phobius"/>
    </source>
</evidence>
<evidence type="ECO:0000256" key="1">
    <source>
        <dbReference type="SAM" id="Coils"/>
    </source>
</evidence>
<keyword evidence="2" id="KW-0812">Transmembrane</keyword>
<keyword evidence="4" id="KW-1185">Reference proteome</keyword>
<name>A0A1L7D3U0_9CORY</name>
<keyword evidence="2" id="KW-0472">Membrane</keyword>
<protein>
    <recommendedName>
        <fullName evidence="5">GAF domain-containing protein</fullName>
    </recommendedName>
</protein>
<dbReference type="Proteomes" id="UP000185491">
    <property type="component" value="Chromosome"/>
</dbReference>
<feature type="coiled-coil region" evidence="1">
    <location>
        <begin position="85"/>
        <end position="112"/>
    </location>
</feature>
<feature type="transmembrane region" description="Helical" evidence="2">
    <location>
        <begin position="57"/>
        <end position="79"/>
    </location>
</feature>
<evidence type="ECO:0008006" key="5">
    <source>
        <dbReference type="Google" id="ProtNLM"/>
    </source>
</evidence>
<dbReference type="STRING" id="161895.CPHO_07995"/>
<keyword evidence="2" id="KW-1133">Transmembrane helix</keyword>
<gene>
    <name evidence="3" type="ORF">CPHO_07995</name>
</gene>
<keyword evidence="1" id="KW-0175">Coiled coil</keyword>
<proteinExistence type="predicted"/>
<organism evidence="3 4">
    <name type="scientific">Corynebacterium phocae</name>
    <dbReference type="NCBI Taxonomy" id="161895"/>
    <lineage>
        <taxon>Bacteria</taxon>
        <taxon>Bacillati</taxon>
        <taxon>Actinomycetota</taxon>
        <taxon>Actinomycetes</taxon>
        <taxon>Mycobacteriales</taxon>
        <taxon>Corynebacteriaceae</taxon>
        <taxon>Corynebacterium</taxon>
    </lineage>
</organism>
<dbReference type="AlphaFoldDB" id="A0A1L7D3U0"/>
<sequence length="285" mass="32240">MELRYKNTVKERSSKFSRVVEAFVEWWASGATLVATVFGLALSLIDGPVISAWGQVVSLDVLLFLAAVAFLIVGSWGTLRRKLTLSHVEEELKFVRRALAKEKEQKEIYRKDFAFLFERMLQQLAQELGFSPHGELDEAVRLTIYFYVDARSVFVPIARVSGNAELRNLPRHSYPAKEGIIAKGWNFRASRLQSKVPAGNDNDWNREMVEENGLSPDAAERIRMKSRSLLALRIEVDNLPVGVLIIESMKKTQVDSKMQAKANDSETFKLLSKLVASVQESHSRL</sequence>
<dbReference type="RefSeq" id="WP_075734753.1">
    <property type="nucleotide sequence ID" value="NZ_CP009249.1"/>
</dbReference>